<evidence type="ECO:0000256" key="1">
    <source>
        <dbReference type="SAM" id="MobiDB-lite"/>
    </source>
</evidence>
<protein>
    <submittedName>
        <fullName evidence="3">Uncharacterized protein</fullName>
    </submittedName>
</protein>
<dbReference type="AlphaFoldDB" id="A0AAV7KQV2"/>
<evidence type="ECO:0000256" key="2">
    <source>
        <dbReference type="SAM" id="SignalP"/>
    </source>
</evidence>
<keyword evidence="4" id="KW-1185">Reference proteome</keyword>
<comment type="caution">
    <text evidence="3">The sequence shown here is derived from an EMBL/GenBank/DDBJ whole genome shotgun (WGS) entry which is preliminary data.</text>
</comment>
<name>A0AAV7KQV2_PLEWA</name>
<proteinExistence type="predicted"/>
<feature type="region of interest" description="Disordered" evidence="1">
    <location>
        <begin position="42"/>
        <end position="195"/>
    </location>
</feature>
<evidence type="ECO:0000313" key="4">
    <source>
        <dbReference type="Proteomes" id="UP001066276"/>
    </source>
</evidence>
<keyword evidence="2" id="KW-0732">Signal</keyword>
<feature type="signal peptide" evidence="2">
    <location>
        <begin position="1"/>
        <end position="15"/>
    </location>
</feature>
<dbReference type="Proteomes" id="UP001066276">
    <property type="component" value="Chromosome 12"/>
</dbReference>
<feature type="compositionally biased region" description="Acidic residues" evidence="1">
    <location>
        <begin position="96"/>
        <end position="136"/>
    </location>
</feature>
<feature type="chain" id="PRO_5043821035" evidence="2">
    <location>
        <begin position="16"/>
        <end position="210"/>
    </location>
</feature>
<evidence type="ECO:0000313" key="3">
    <source>
        <dbReference type="EMBL" id="KAJ1080579.1"/>
    </source>
</evidence>
<sequence length="210" mass="23424">MFLDLNKVLLTICLATLAPLRSPKRTHLGKFTSRAAPGIDVSDLSDTSLPRSHVAVGTPSTDGWRPPVATGTQEGFRAAAATRRGVPYEKGLPDADREEEENGEERDDGGQEEEENGEERDDGGQKEEEDGEQEDDGGQKEEGNGEQEEENKQEKRAEGTEETRRTRREKEERIVQDNTPKEHPSSSHDPGGSWLTKVRSLWEHKRGCYN</sequence>
<accession>A0AAV7KQV2</accession>
<gene>
    <name evidence="3" type="ORF">NDU88_000774</name>
</gene>
<dbReference type="EMBL" id="JANPWB010000016">
    <property type="protein sequence ID" value="KAJ1080579.1"/>
    <property type="molecule type" value="Genomic_DNA"/>
</dbReference>
<organism evidence="3 4">
    <name type="scientific">Pleurodeles waltl</name>
    <name type="common">Iberian ribbed newt</name>
    <dbReference type="NCBI Taxonomy" id="8319"/>
    <lineage>
        <taxon>Eukaryota</taxon>
        <taxon>Metazoa</taxon>
        <taxon>Chordata</taxon>
        <taxon>Craniata</taxon>
        <taxon>Vertebrata</taxon>
        <taxon>Euteleostomi</taxon>
        <taxon>Amphibia</taxon>
        <taxon>Batrachia</taxon>
        <taxon>Caudata</taxon>
        <taxon>Salamandroidea</taxon>
        <taxon>Salamandridae</taxon>
        <taxon>Pleurodelinae</taxon>
        <taxon>Pleurodeles</taxon>
    </lineage>
</organism>
<feature type="compositionally biased region" description="Basic and acidic residues" evidence="1">
    <location>
        <begin position="150"/>
        <end position="186"/>
    </location>
</feature>
<reference evidence="3" key="1">
    <citation type="journal article" date="2022" name="bioRxiv">
        <title>Sequencing and chromosome-scale assembly of the giantPleurodeles waltlgenome.</title>
        <authorList>
            <person name="Brown T."/>
            <person name="Elewa A."/>
            <person name="Iarovenko S."/>
            <person name="Subramanian E."/>
            <person name="Araus A.J."/>
            <person name="Petzold A."/>
            <person name="Susuki M."/>
            <person name="Suzuki K.-i.T."/>
            <person name="Hayashi T."/>
            <person name="Toyoda A."/>
            <person name="Oliveira C."/>
            <person name="Osipova E."/>
            <person name="Leigh N.D."/>
            <person name="Simon A."/>
            <person name="Yun M.H."/>
        </authorList>
    </citation>
    <scope>NUCLEOTIDE SEQUENCE</scope>
    <source>
        <strain evidence="3">20211129_DDA</strain>
        <tissue evidence="3">Liver</tissue>
    </source>
</reference>